<reference evidence="1" key="1">
    <citation type="submission" date="2021-06" db="EMBL/GenBank/DDBJ databases">
        <title>50 bacteria genomes isolated from Dapeng, Shenzhen, China.</title>
        <authorList>
            <person name="Zheng W."/>
            <person name="Yu S."/>
            <person name="Huang Y."/>
        </authorList>
    </citation>
    <scope>NUCLEOTIDE SEQUENCE</scope>
    <source>
        <strain evidence="1">DP4N28-2</strain>
    </source>
</reference>
<dbReference type="Proteomes" id="UP000824927">
    <property type="component" value="Unassembled WGS sequence"/>
</dbReference>
<evidence type="ECO:0000313" key="2">
    <source>
        <dbReference type="Proteomes" id="UP000824927"/>
    </source>
</evidence>
<gene>
    <name evidence="1" type="ORF">KUV31_03485</name>
</gene>
<organism evidence="1 2">
    <name type="scientific">Qipengyuania aquimaris</name>
    <dbReference type="NCBI Taxonomy" id="255984"/>
    <lineage>
        <taxon>Bacteria</taxon>
        <taxon>Pseudomonadati</taxon>
        <taxon>Pseudomonadota</taxon>
        <taxon>Alphaproteobacteria</taxon>
        <taxon>Sphingomonadales</taxon>
        <taxon>Erythrobacteraceae</taxon>
        <taxon>Qipengyuania</taxon>
    </lineage>
</organism>
<comment type="caution">
    <text evidence="1">The sequence shown here is derived from an EMBL/GenBank/DDBJ whole genome shotgun (WGS) entry which is preliminary data.</text>
</comment>
<proteinExistence type="predicted"/>
<name>A0A9Q3RZR6_9SPHN</name>
<evidence type="ECO:0000313" key="1">
    <source>
        <dbReference type="EMBL" id="MBY6217397.1"/>
    </source>
</evidence>
<accession>A0A9Q3RZR6</accession>
<dbReference type="AlphaFoldDB" id="A0A9Q3RZR6"/>
<sequence length="64" mass="6907">MSETRIHGALERIENALSRIETQATLPRAGAGADSELAARHEALKSRVAANLGELDKLIGRLEQ</sequence>
<dbReference type="EMBL" id="JAHVKP010000001">
    <property type="protein sequence ID" value="MBY6217397.1"/>
    <property type="molecule type" value="Genomic_DNA"/>
</dbReference>
<dbReference type="RefSeq" id="WP_221428131.1">
    <property type="nucleotide sequence ID" value="NZ_JAHVKP010000001.1"/>
</dbReference>
<protein>
    <submittedName>
        <fullName evidence="1">Uncharacterized protein</fullName>
    </submittedName>
</protein>